<accession>A0A382VW16</accession>
<evidence type="ECO:0000313" key="2">
    <source>
        <dbReference type="EMBL" id="SVD50786.1"/>
    </source>
</evidence>
<protein>
    <submittedName>
        <fullName evidence="2">Uncharacterized protein</fullName>
    </submittedName>
</protein>
<proteinExistence type="predicted"/>
<feature type="region of interest" description="Disordered" evidence="1">
    <location>
        <begin position="1"/>
        <end position="52"/>
    </location>
</feature>
<reference evidence="2" key="1">
    <citation type="submission" date="2018-05" db="EMBL/GenBank/DDBJ databases">
        <authorList>
            <person name="Lanie J.A."/>
            <person name="Ng W.-L."/>
            <person name="Kazmierczak K.M."/>
            <person name="Andrzejewski T.M."/>
            <person name="Davidsen T.M."/>
            <person name="Wayne K.J."/>
            <person name="Tettelin H."/>
            <person name="Glass J.I."/>
            <person name="Rusch D."/>
            <person name="Podicherti R."/>
            <person name="Tsui H.-C.T."/>
            <person name="Winkler M.E."/>
        </authorList>
    </citation>
    <scope>NUCLEOTIDE SEQUENCE</scope>
</reference>
<dbReference type="EMBL" id="UINC01155117">
    <property type="protein sequence ID" value="SVD50786.1"/>
    <property type="molecule type" value="Genomic_DNA"/>
</dbReference>
<organism evidence="2">
    <name type="scientific">marine metagenome</name>
    <dbReference type="NCBI Taxonomy" id="408172"/>
    <lineage>
        <taxon>unclassified sequences</taxon>
        <taxon>metagenomes</taxon>
        <taxon>ecological metagenomes</taxon>
    </lineage>
</organism>
<feature type="compositionally biased region" description="Basic residues" evidence="1">
    <location>
        <begin position="21"/>
        <end position="52"/>
    </location>
</feature>
<sequence>MAKRAKSSMFGGERKSATQAGRKRTSIGRSKQSRPKNKTAVRCWKRYRGQGK</sequence>
<evidence type="ECO:0000256" key="1">
    <source>
        <dbReference type="SAM" id="MobiDB-lite"/>
    </source>
</evidence>
<name>A0A382VW16_9ZZZZ</name>
<dbReference type="AlphaFoldDB" id="A0A382VW16"/>
<gene>
    <name evidence="2" type="ORF">METZ01_LOCUS403640</name>
</gene>